<name>A0A7C8ILJ3_9PLEO</name>
<reference evidence="2 3" key="1">
    <citation type="submission" date="2020-01" db="EMBL/GenBank/DDBJ databases">
        <authorList>
            <consortium name="DOE Joint Genome Institute"/>
            <person name="Haridas S."/>
            <person name="Albert R."/>
            <person name="Binder M."/>
            <person name="Bloem J."/>
            <person name="Labutti K."/>
            <person name="Salamov A."/>
            <person name="Andreopoulos B."/>
            <person name="Baker S.E."/>
            <person name="Barry K."/>
            <person name="Bills G."/>
            <person name="Bluhm B.H."/>
            <person name="Cannon C."/>
            <person name="Castanera R."/>
            <person name="Culley D.E."/>
            <person name="Daum C."/>
            <person name="Ezra D."/>
            <person name="Gonzalez J.B."/>
            <person name="Henrissat B."/>
            <person name="Kuo A."/>
            <person name="Liang C."/>
            <person name="Lipzen A."/>
            <person name="Lutzoni F."/>
            <person name="Magnuson J."/>
            <person name="Mondo S."/>
            <person name="Nolan M."/>
            <person name="Ohm R."/>
            <person name="Pangilinan J."/>
            <person name="Park H.-J.H."/>
            <person name="Ramirez L."/>
            <person name="Alfaro M."/>
            <person name="Sun H."/>
            <person name="Tritt A."/>
            <person name="Yoshinaga Y."/>
            <person name="Zwiers L.-H.L."/>
            <person name="Turgeon B.G."/>
            <person name="Goodwin S.B."/>
            <person name="Spatafora J.W."/>
            <person name="Crous P.W."/>
            <person name="Grigoriev I.V."/>
        </authorList>
    </citation>
    <scope>NUCLEOTIDE SEQUENCE [LARGE SCALE GENOMIC DNA]</scope>
    <source>
        <strain evidence="2 3">CBS 611.86</strain>
    </source>
</reference>
<keyword evidence="3" id="KW-1185">Reference proteome</keyword>
<feature type="region of interest" description="Disordered" evidence="1">
    <location>
        <begin position="1"/>
        <end position="60"/>
    </location>
</feature>
<feature type="compositionally biased region" description="Polar residues" evidence="1">
    <location>
        <begin position="47"/>
        <end position="60"/>
    </location>
</feature>
<proteinExistence type="predicted"/>
<dbReference type="Proteomes" id="UP000481861">
    <property type="component" value="Unassembled WGS sequence"/>
</dbReference>
<sequence length="60" mass="6651">MLGPTCRQTLSPELPGPPVARDTHRQRHQDPPVARDAVARVTRTTHRQSSSPETPGSTRR</sequence>
<accession>A0A7C8ILJ3</accession>
<gene>
    <name evidence="2" type="ORF">BDV95DRAFT_562539</name>
</gene>
<evidence type="ECO:0000313" key="2">
    <source>
        <dbReference type="EMBL" id="KAF2875767.1"/>
    </source>
</evidence>
<evidence type="ECO:0000256" key="1">
    <source>
        <dbReference type="SAM" id="MobiDB-lite"/>
    </source>
</evidence>
<feature type="compositionally biased region" description="Polar residues" evidence="1">
    <location>
        <begin position="1"/>
        <end position="11"/>
    </location>
</feature>
<dbReference type="AlphaFoldDB" id="A0A7C8ILJ3"/>
<organism evidence="2 3">
    <name type="scientific">Massariosphaeria phaeospora</name>
    <dbReference type="NCBI Taxonomy" id="100035"/>
    <lineage>
        <taxon>Eukaryota</taxon>
        <taxon>Fungi</taxon>
        <taxon>Dikarya</taxon>
        <taxon>Ascomycota</taxon>
        <taxon>Pezizomycotina</taxon>
        <taxon>Dothideomycetes</taxon>
        <taxon>Pleosporomycetidae</taxon>
        <taxon>Pleosporales</taxon>
        <taxon>Pleosporales incertae sedis</taxon>
        <taxon>Massariosphaeria</taxon>
    </lineage>
</organism>
<comment type="caution">
    <text evidence="2">The sequence shown here is derived from an EMBL/GenBank/DDBJ whole genome shotgun (WGS) entry which is preliminary data.</text>
</comment>
<protein>
    <submittedName>
        <fullName evidence="2">Uncharacterized protein</fullName>
    </submittedName>
</protein>
<dbReference type="EMBL" id="JAADJZ010000004">
    <property type="protein sequence ID" value="KAF2875767.1"/>
    <property type="molecule type" value="Genomic_DNA"/>
</dbReference>
<evidence type="ECO:0000313" key="3">
    <source>
        <dbReference type="Proteomes" id="UP000481861"/>
    </source>
</evidence>